<keyword evidence="8" id="KW-0472">Membrane</keyword>
<dbReference type="Gene3D" id="3.30.565.10">
    <property type="entry name" value="Histidine kinase-like ATPase, C-terminal domain"/>
    <property type="match status" value="1"/>
</dbReference>
<protein>
    <recommendedName>
        <fullName evidence="2">histidine kinase</fullName>
        <ecNumber evidence="2">2.7.13.3</ecNumber>
    </recommendedName>
</protein>
<dbReference type="InterPro" id="IPR035965">
    <property type="entry name" value="PAS-like_dom_sf"/>
</dbReference>
<dbReference type="EC" id="2.7.13.3" evidence="2"/>
<evidence type="ECO:0000256" key="6">
    <source>
        <dbReference type="ARBA" id="ARBA00023012"/>
    </source>
</evidence>
<dbReference type="InterPro" id="IPR005467">
    <property type="entry name" value="His_kinase_dom"/>
</dbReference>
<dbReference type="CDD" id="cd00082">
    <property type="entry name" value="HisKA"/>
    <property type="match status" value="1"/>
</dbReference>
<keyword evidence="6" id="KW-0902">Two-component regulatory system</keyword>
<dbReference type="PANTHER" id="PTHR43711">
    <property type="entry name" value="TWO-COMPONENT HISTIDINE KINASE"/>
    <property type="match status" value="1"/>
</dbReference>
<evidence type="ECO:0000256" key="5">
    <source>
        <dbReference type="ARBA" id="ARBA00022777"/>
    </source>
</evidence>
<dbReference type="PANTHER" id="PTHR43711:SF26">
    <property type="entry name" value="SENSOR HISTIDINE KINASE RCSC"/>
    <property type="match status" value="1"/>
</dbReference>
<dbReference type="SMART" id="SM00387">
    <property type="entry name" value="HATPase_c"/>
    <property type="match status" value="1"/>
</dbReference>
<dbReference type="SMART" id="SM00388">
    <property type="entry name" value="HisKA"/>
    <property type="match status" value="1"/>
</dbReference>
<dbReference type="Gene3D" id="1.10.287.130">
    <property type="match status" value="1"/>
</dbReference>
<dbReference type="SUPFAM" id="SSF55874">
    <property type="entry name" value="ATPase domain of HSP90 chaperone/DNA topoisomerase II/histidine kinase"/>
    <property type="match status" value="1"/>
</dbReference>
<dbReference type="SUPFAM" id="SSF47384">
    <property type="entry name" value="Homodimeric domain of signal transducing histidine kinase"/>
    <property type="match status" value="1"/>
</dbReference>
<evidence type="ECO:0000256" key="2">
    <source>
        <dbReference type="ARBA" id="ARBA00012438"/>
    </source>
</evidence>
<evidence type="ECO:0000259" key="9">
    <source>
        <dbReference type="PROSITE" id="PS50109"/>
    </source>
</evidence>
<evidence type="ECO:0000313" key="11">
    <source>
        <dbReference type="Proteomes" id="UP000005551"/>
    </source>
</evidence>
<comment type="catalytic activity">
    <reaction evidence="1">
        <text>ATP + protein L-histidine = ADP + protein N-phospho-L-histidine.</text>
        <dbReference type="EC" id="2.7.13.3"/>
    </reaction>
</comment>
<dbReference type="PROSITE" id="PS50109">
    <property type="entry name" value="HIS_KIN"/>
    <property type="match status" value="1"/>
</dbReference>
<keyword evidence="8" id="KW-0812">Transmembrane</keyword>
<dbReference type="InterPro" id="IPR036890">
    <property type="entry name" value="HATPase_C_sf"/>
</dbReference>
<organism evidence="10 11">
    <name type="scientific">Nitritalea halalkaliphila LW7</name>
    <dbReference type="NCBI Taxonomy" id="1189621"/>
    <lineage>
        <taxon>Bacteria</taxon>
        <taxon>Pseudomonadati</taxon>
        <taxon>Bacteroidota</taxon>
        <taxon>Cytophagia</taxon>
        <taxon>Cytophagales</taxon>
        <taxon>Cyclobacteriaceae</taxon>
        <taxon>Nitritalea</taxon>
    </lineage>
</organism>
<dbReference type="Pfam" id="PF02518">
    <property type="entry name" value="HATPase_c"/>
    <property type="match status" value="1"/>
</dbReference>
<gene>
    <name evidence="10" type="ORF">A3SI_13812</name>
</gene>
<dbReference type="Gene3D" id="2.60.40.10">
    <property type="entry name" value="Immunoglobulins"/>
    <property type="match status" value="1"/>
</dbReference>
<dbReference type="CDD" id="cd00130">
    <property type="entry name" value="PAS"/>
    <property type="match status" value="1"/>
</dbReference>
<evidence type="ECO:0000313" key="10">
    <source>
        <dbReference type="EMBL" id="EIM75456.1"/>
    </source>
</evidence>
<keyword evidence="8" id="KW-1133">Transmembrane helix</keyword>
<evidence type="ECO:0000256" key="1">
    <source>
        <dbReference type="ARBA" id="ARBA00000085"/>
    </source>
</evidence>
<dbReference type="EMBL" id="AJYA01000030">
    <property type="protein sequence ID" value="EIM75456.1"/>
    <property type="molecule type" value="Genomic_DNA"/>
</dbReference>
<evidence type="ECO:0000256" key="4">
    <source>
        <dbReference type="ARBA" id="ARBA00022679"/>
    </source>
</evidence>
<dbReference type="InterPro" id="IPR003594">
    <property type="entry name" value="HATPase_dom"/>
</dbReference>
<name>I5C0V4_9BACT</name>
<comment type="caution">
    <text evidence="10">The sequence shown here is derived from an EMBL/GenBank/DDBJ whole genome shotgun (WGS) entry which is preliminary data.</text>
</comment>
<feature type="coiled-coil region" evidence="7">
    <location>
        <begin position="203"/>
        <end position="233"/>
    </location>
</feature>
<evidence type="ECO:0000256" key="7">
    <source>
        <dbReference type="SAM" id="Coils"/>
    </source>
</evidence>
<proteinExistence type="predicted"/>
<dbReference type="GO" id="GO:0000155">
    <property type="term" value="F:phosphorelay sensor kinase activity"/>
    <property type="evidence" value="ECO:0007669"/>
    <property type="project" value="InterPro"/>
</dbReference>
<dbReference type="InterPro" id="IPR003661">
    <property type="entry name" value="HisK_dim/P_dom"/>
</dbReference>
<dbReference type="PRINTS" id="PR00344">
    <property type="entry name" value="BCTRLSENSOR"/>
</dbReference>
<accession>I5C0V4</accession>
<dbReference type="InterPro" id="IPR036097">
    <property type="entry name" value="HisK_dim/P_sf"/>
</dbReference>
<keyword evidence="3" id="KW-0597">Phosphoprotein</keyword>
<feature type="domain" description="Histidine kinase" evidence="9">
    <location>
        <begin position="233"/>
        <end position="449"/>
    </location>
</feature>
<dbReference type="FunFam" id="3.30.565.10:FF:000006">
    <property type="entry name" value="Sensor histidine kinase WalK"/>
    <property type="match status" value="1"/>
</dbReference>
<dbReference type="Pfam" id="PF00512">
    <property type="entry name" value="HisKA"/>
    <property type="match status" value="1"/>
</dbReference>
<dbReference type="InterPro" id="IPR000014">
    <property type="entry name" value="PAS"/>
</dbReference>
<reference evidence="10 11" key="1">
    <citation type="submission" date="2012-05" db="EMBL/GenBank/DDBJ databases">
        <title>Genome sequence of Nitritalea halalkaliphila LW7.</title>
        <authorList>
            <person name="Jangir P.K."/>
            <person name="Singh A."/>
            <person name="Shivaji S."/>
            <person name="Sharma R."/>
        </authorList>
    </citation>
    <scope>NUCLEOTIDE SEQUENCE [LARGE SCALE GENOMIC DNA]</scope>
    <source>
        <strain evidence="10 11">LW7</strain>
    </source>
</reference>
<dbReference type="InterPro" id="IPR013783">
    <property type="entry name" value="Ig-like_fold"/>
</dbReference>
<evidence type="ECO:0000256" key="3">
    <source>
        <dbReference type="ARBA" id="ARBA00022553"/>
    </source>
</evidence>
<dbReference type="SUPFAM" id="SSF55785">
    <property type="entry name" value="PYP-like sensor domain (PAS domain)"/>
    <property type="match status" value="1"/>
</dbReference>
<keyword evidence="4" id="KW-0808">Transferase</keyword>
<dbReference type="NCBIfam" id="TIGR00229">
    <property type="entry name" value="sensory_box"/>
    <property type="match status" value="1"/>
</dbReference>
<keyword evidence="5 10" id="KW-0418">Kinase</keyword>
<dbReference type="Gene3D" id="3.30.450.20">
    <property type="entry name" value="PAS domain"/>
    <property type="match status" value="1"/>
</dbReference>
<sequence>MLYFDNLPPGTYQLQLQAGFGNQVFSDIVSSETFRINPPLFLTWWFLLLLFLFTLGLGILIASFWRQYRDKGELRRAIDEKIKEAFTMEEQFRNVWNSSRDGLLLSIEGGKIIAANPALSSLVGLEEKTIEEGYIKDLFTDPLYYDQQRPKILSLIETTSSHSATLELLMPFKAGEKLIEIYATRLNTSFKGKGVLLSVFQDVTELRAYERSLKEAKERAEEANRMKSNFISNISHEIRTPLNGIMGSTEYVISQRKNDAALCRQLEIILESGERLLHTINSILDLSKIEANKVGLEIEEVEVNDFLARLLLPLKTLAMNKGLLLSTKYETPHLKAALDKRYFAMIVNNLVGNAIKYSEKGLIHIRVCQQADQFVFSVHDQGIGMSDHFMEKLFEPFEQESAGYSRTYEGTGLGLAITKNAVLLMGGTIDVSSKKGEGTQVTILLPVEQNQTTT</sequence>
<dbReference type="Proteomes" id="UP000005551">
    <property type="component" value="Unassembled WGS sequence"/>
</dbReference>
<keyword evidence="11" id="KW-1185">Reference proteome</keyword>
<dbReference type="STRING" id="1189621.A3SI_13812"/>
<evidence type="ECO:0000256" key="8">
    <source>
        <dbReference type="SAM" id="Phobius"/>
    </source>
</evidence>
<keyword evidence="7" id="KW-0175">Coiled coil</keyword>
<dbReference type="AlphaFoldDB" id="I5C0V4"/>
<dbReference type="InterPro" id="IPR004358">
    <property type="entry name" value="Sig_transdc_His_kin-like_C"/>
</dbReference>
<feature type="transmembrane region" description="Helical" evidence="8">
    <location>
        <begin position="44"/>
        <end position="65"/>
    </location>
</feature>
<dbReference type="InterPro" id="IPR050736">
    <property type="entry name" value="Sensor_HK_Regulatory"/>
</dbReference>